<accession>A0A015KK59</accession>
<dbReference type="AlphaFoldDB" id="A0A015KK59"/>
<reference evidence="2 3" key="1">
    <citation type="submission" date="2014-02" db="EMBL/GenBank/DDBJ databases">
        <title>Single nucleus genome sequencing reveals high similarity among nuclei of an endomycorrhizal fungus.</title>
        <authorList>
            <person name="Lin K."/>
            <person name="Geurts R."/>
            <person name="Zhang Z."/>
            <person name="Limpens E."/>
            <person name="Saunders D.G."/>
            <person name="Mu D."/>
            <person name="Pang E."/>
            <person name="Cao H."/>
            <person name="Cha H."/>
            <person name="Lin T."/>
            <person name="Zhou Q."/>
            <person name="Shang Y."/>
            <person name="Li Y."/>
            <person name="Ivanov S."/>
            <person name="Sharma T."/>
            <person name="Velzen R.V."/>
            <person name="Ruijter N.D."/>
            <person name="Aanen D.K."/>
            <person name="Win J."/>
            <person name="Kamoun S."/>
            <person name="Bisseling T."/>
            <person name="Huang S."/>
        </authorList>
    </citation>
    <scope>NUCLEOTIDE SEQUENCE [LARGE SCALE GENOMIC DNA]</scope>
    <source>
        <strain evidence="3">DAOM197198w</strain>
    </source>
</reference>
<feature type="region of interest" description="Disordered" evidence="1">
    <location>
        <begin position="89"/>
        <end position="110"/>
    </location>
</feature>
<proteinExistence type="predicted"/>
<gene>
    <name evidence="2" type="ORF">RirG_109580</name>
</gene>
<comment type="caution">
    <text evidence="2">The sequence shown here is derived from an EMBL/GenBank/DDBJ whole genome shotgun (WGS) entry which is preliminary data.</text>
</comment>
<evidence type="ECO:0000313" key="3">
    <source>
        <dbReference type="Proteomes" id="UP000022910"/>
    </source>
</evidence>
<feature type="compositionally biased region" description="Low complexity" evidence="1">
    <location>
        <begin position="99"/>
        <end position="110"/>
    </location>
</feature>
<evidence type="ECO:0000256" key="1">
    <source>
        <dbReference type="SAM" id="MobiDB-lite"/>
    </source>
</evidence>
<dbReference type="SUPFAM" id="SSF56112">
    <property type="entry name" value="Protein kinase-like (PK-like)"/>
    <property type="match status" value="1"/>
</dbReference>
<dbReference type="Proteomes" id="UP000022910">
    <property type="component" value="Unassembled WGS sequence"/>
</dbReference>
<name>A0A015KK59_RHIIW</name>
<dbReference type="HOGENOM" id="CLU_000288_7_0_1"/>
<sequence>MDMGSIAYEICTSFPPYYDIVHDEILAMKICKWLRPKSNYKIPQLILDIINQCWDADPLKRPKADELGNLFTRLWSYCDKSDSLISEQAKEADEINKKSSSTVQSPLSSTSTLSYITHPQAVYTSRLLNFKNLPEPKNSNNDDLEYSE</sequence>
<evidence type="ECO:0000313" key="2">
    <source>
        <dbReference type="EMBL" id="EXX67949.1"/>
    </source>
</evidence>
<dbReference type="Gene3D" id="1.10.510.10">
    <property type="entry name" value="Transferase(Phosphotransferase) domain 1"/>
    <property type="match status" value="1"/>
</dbReference>
<dbReference type="EMBL" id="JEMT01017470">
    <property type="protein sequence ID" value="EXX67949.1"/>
    <property type="molecule type" value="Genomic_DNA"/>
</dbReference>
<protein>
    <submittedName>
        <fullName evidence="2">Uncharacterized protein</fullName>
    </submittedName>
</protein>
<organism evidence="2 3">
    <name type="scientific">Rhizophagus irregularis (strain DAOM 197198w)</name>
    <name type="common">Glomus intraradices</name>
    <dbReference type="NCBI Taxonomy" id="1432141"/>
    <lineage>
        <taxon>Eukaryota</taxon>
        <taxon>Fungi</taxon>
        <taxon>Fungi incertae sedis</taxon>
        <taxon>Mucoromycota</taxon>
        <taxon>Glomeromycotina</taxon>
        <taxon>Glomeromycetes</taxon>
        <taxon>Glomerales</taxon>
        <taxon>Glomeraceae</taxon>
        <taxon>Rhizophagus</taxon>
    </lineage>
</organism>
<dbReference type="InterPro" id="IPR011009">
    <property type="entry name" value="Kinase-like_dom_sf"/>
</dbReference>
<keyword evidence="3" id="KW-1185">Reference proteome</keyword>